<gene>
    <name evidence="2" type="ORF">POCTA_138.1.T0910018</name>
</gene>
<feature type="repeat" description="WD" evidence="1">
    <location>
        <begin position="345"/>
        <end position="377"/>
    </location>
</feature>
<keyword evidence="1" id="KW-0853">WD repeat</keyword>
<dbReference type="GO" id="GO:0016226">
    <property type="term" value="P:iron-sulfur cluster assembly"/>
    <property type="evidence" value="ECO:0007669"/>
    <property type="project" value="TreeGrafter"/>
</dbReference>
<organism evidence="2 3">
    <name type="scientific">Paramecium octaurelia</name>
    <dbReference type="NCBI Taxonomy" id="43137"/>
    <lineage>
        <taxon>Eukaryota</taxon>
        <taxon>Sar</taxon>
        <taxon>Alveolata</taxon>
        <taxon>Ciliophora</taxon>
        <taxon>Intramacronucleata</taxon>
        <taxon>Oligohymenophorea</taxon>
        <taxon>Peniculida</taxon>
        <taxon>Parameciidae</taxon>
        <taxon>Paramecium</taxon>
    </lineage>
</organism>
<evidence type="ECO:0000313" key="3">
    <source>
        <dbReference type="Proteomes" id="UP000683925"/>
    </source>
</evidence>
<evidence type="ECO:0008006" key="4">
    <source>
        <dbReference type="Google" id="ProtNLM"/>
    </source>
</evidence>
<dbReference type="PANTHER" id="PTHR19920:SF0">
    <property type="entry name" value="CYTOSOLIC IRON-SULFUR PROTEIN ASSEMBLY PROTEIN CIAO1-RELATED"/>
    <property type="match status" value="1"/>
</dbReference>
<dbReference type="Proteomes" id="UP000683925">
    <property type="component" value="Unassembled WGS sequence"/>
</dbReference>
<dbReference type="AlphaFoldDB" id="A0A8S1WGH2"/>
<protein>
    <recommendedName>
        <fullName evidence="4">WD40-repeat-containing domain</fullName>
    </recommendedName>
</protein>
<dbReference type="SMART" id="SM00320">
    <property type="entry name" value="WD40"/>
    <property type="match status" value="4"/>
</dbReference>
<dbReference type="OrthoDB" id="10264376at2759"/>
<dbReference type="Pfam" id="PF00400">
    <property type="entry name" value="WD40"/>
    <property type="match status" value="3"/>
</dbReference>
<feature type="repeat" description="WD" evidence="1">
    <location>
        <begin position="301"/>
        <end position="333"/>
    </location>
</feature>
<dbReference type="InterPro" id="IPR001680">
    <property type="entry name" value="WD40_rpt"/>
</dbReference>
<name>A0A8S1WGH2_PAROT</name>
<dbReference type="PROSITE" id="PS50082">
    <property type="entry name" value="WD_REPEATS_2"/>
    <property type="match status" value="3"/>
</dbReference>
<sequence>MSYQIDKCKIHNRDKLYINLEKDTKEYMQTECLYCMKKDSIRIEEIMLKFKQMISTQSKVIQNQQIMVVLQQIMQSSNLALQSFQQMHKTIQDQHDKWQKIHSQFEQIQKLSKSTYYNQEELSQIVELTLNSNLTNVPSFALGQLDSFQKLTIKLRQINEILQSNPQIAKVIPQLTAKQEEQQLLQPKNKGGTDQRKDFEQLSQFQTNITVYAIAFSFDNSKIVIGGGNYNQSQNKNLMVLSLSGDSKLQSETILYGHSKRVTAICYSKQEHFFVSGSLDTTLRLWRYEIKNQNWDCIKQLNKHTSTVFGLAINNNDNLIISCGHDSKIFIWKNINQNWQESQTISEHIAAVNSISLSEDNTLLASGSEDTKVYIWKNDNDVFSKISQIEVPCSSFIYSVHFIKQNSLIVGTYDGNISLWQINENQYQLCFENNPKFGYIKKIVYNQNQSLMITKCEHRTIIWKIIDNNKIEQIKDQEGEYLGIGLSQGPSIIAMFNCEKKVLELLQCNI</sequence>
<evidence type="ECO:0000313" key="2">
    <source>
        <dbReference type="EMBL" id="CAD8187700.1"/>
    </source>
</evidence>
<keyword evidence="3" id="KW-1185">Reference proteome</keyword>
<dbReference type="EMBL" id="CAJJDP010000090">
    <property type="protein sequence ID" value="CAD8187700.1"/>
    <property type="molecule type" value="Genomic_DNA"/>
</dbReference>
<accession>A0A8S1WGH2</accession>
<dbReference type="PANTHER" id="PTHR19920">
    <property type="entry name" value="WD40 PROTEIN CIAO1"/>
    <property type="match status" value="1"/>
</dbReference>
<evidence type="ECO:0000256" key="1">
    <source>
        <dbReference type="PROSITE-ProRule" id="PRU00221"/>
    </source>
</evidence>
<dbReference type="PROSITE" id="PS50294">
    <property type="entry name" value="WD_REPEATS_REGION"/>
    <property type="match status" value="3"/>
</dbReference>
<proteinExistence type="predicted"/>
<comment type="caution">
    <text evidence="2">The sequence shown here is derived from an EMBL/GenBank/DDBJ whole genome shotgun (WGS) entry which is preliminary data.</text>
</comment>
<dbReference type="GO" id="GO:0097361">
    <property type="term" value="C:cytosolic [4Fe-4S] assembly targeting complex"/>
    <property type="evidence" value="ECO:0007669"/>
    <property type="project" value="TreeGrafter"/>
</dbReference>
<dbReference type="OMA" id="QSETILY"/>
<feature type="repeat" description="WD" evidence="1">
    <location>
        <begin position="255"/>
        <end position="286"/>
    </location>
</feature>
<reference evidence="2" key="1">
    <citation type="submission" date="2021-01" db="EMBL/GenBank/DDBJ databases">
        <authorList>
            <consortium name="Genoscope - CEA"/>
            <person name="William W."/>
        </authorList>
    </citation>
    <scope>NUCLEOTIDE SEQUENCE</scope>
</reference>